<keyword evidence="2 4" id="KW-0863">Zinc-finger</keyword>
<keyword evidence="7" id="KW-1185">Reference proteome</keyword>
<reference evidence="7" key="1">
    <citation type="journal article" date="2014" name="Nat. Genet.">
        <title>Genome of the human hookworm Necator americanus.</title>
        <authorList>
            <person name="Tang Y.T."/>
            <person name="Gao X."/>
            <person name="Rosa B.A."/>
            <person name="Abubucker S."/>
            <person name="Hallsworth-Pepin K."/>
            <person name="Martin J."/>
            <person name="Tyagi R."/>
            <person name="Heizer E."/>
            <person name="Zhang X."/>
            <person name="Bhonagiri-Palsikar V."/>
            <person name="Minx P."/>
            <person name="Warren W.C."/>
            <person name="Wang Q."/>
            <person name="Zhan B."/>
            <person name="Hotez P.J."/>
            <person name="Sternberg P.W."/>
            <person name="Dougall A."/>
            <person name="Gaze S.T."/>
            <person name="Mulvenna J."/>
            <person name="Sotillo J."/>
            <person name="Ranganathan S."/>
            <person name="Rabelo E.M."/>
            <person name="Wilson R.K."/>
            <person name="Felgner P.L."/>
            <person name="Bethony J."/>
            <person name="Hawdon J.M."/>
            <person name="Gasser R.B."/>
            <person name="Loukas A."/>
            <person name="Mitreva M."/>
        </authorList>
    </citation>
    <scope>NUCLEOTIDE SEQUENCE [LARGE SCALE GENOMIC DNA]</scope>
</reference>
<dbReference type="Gene3D" id="3.30.40.10">
    <property type="entry name" value="Zinc/RING finger domain, C3HC4 (zinc finger)"/>
    <property type="match status" value="1"/>
</dbReference>
<name>W2TPX7_NECAM</name>
<feature type="non-terminal residue" evidence="6">
    <location>
        <position position="110"/>
    </location>
</feature>
<dbReference type="SUPFAM" id="SSF57850">
    <property type="entry name" value="RING/U-box"/>
    <property type="match status" value="1"/>
</dbReference>
<feature type="domain" description="RING-type" evidence="5">
    <location>
        <begin position="51"/>
        <end position="83"/>
    </location>
</feature>
<evidence type="ECO:0000259" key="5">
    <source>
        <dbReference type="PROSITE" id="PS50089"/>
    </source>
</evidence>
<evidence type="ECO:0000313" key="7">
    <source>
        <dbReference type="Proteomes" id="UP000053676"/>
    </source>
</evidence>
<dbReference type="PROSITE" id="PS00518">
    <property type="entry name" value="ZF_RING_1"/>
    <property type="match status" value="1"/>
</dbReference>
<organism evidence="6 7">
    <name type="scientific">Necator americanus</name>
    <name type="common">Human hookworm</name>
    <dbReference type="NCBI Taxonomy" id="51031"/>
    <lineage>
        <taxon>Eukaryota</taxon>
        <taxon>Metazoa</taxon>
        <taxon>Ecdysozoa</taxon>
        <taxon>Nematoda</taxon>
        <taxon>Chromadorea</taxon>
        <taxon>Rhabditida</taxon>
        <taxon>Rhabditina</taxon>
        <taxon>Rhabditomorpha</taxon>
        <taxon>Strongyloidea</taxon>
        <taxon>Ancylostomatidae</taxon>
        <taxon>Bunostominae</taxon>
        <taxon>Necator</taxon>
    </lineage>
</organism>
<dbReference type="Proteomes" id="UP000053676">
    <property type="component" value="Unassembled WGS sequence"/>
</dbReference>
<gene>
    <name evidence="6" type="ORF">NECAME_01871</name>
</gene>
<evidence type="ECO:0000256" key="2">
    <source>
        <dbReference type="ARBA" id="ARBA00022771"/>
    </source>
</evidence>
<dbReference type="InterPro" id="IPR001841">
    <property type="entry name" value="Znf_RING"/>
</dbReference>
<dbReference type="EMBL" id="KI658313">
    <property type="protein sequence ID" value="ETN83072.1"/>
    <property type="molecule type" value="Genomic_DNA"/>
</dbReference>
<dbReference type="InterPro" id="IPR017907">
    <property type="entry name" value="Znf_RING_CS"/>
</dbReference>
<dbReference type="STRING" id="51031.W2TPX7"/>
<dbReference type="GO" id="GO:0008270">
    <property type="term" value="F:zinc ion binding"/>
    <property type="evidence" value="ECO:0007669"/>
    <property type="project" value="UniProtKB-KW"/>
</dbReference>
<dbReference type="InterPro" id="IPR047153">
    <property type="entry name" value="TRIM45/56/19-like"/>
</dbReference>
<proteinExistence type="predicted"/>
<dbReference type="GO" id="GO:0061630">
    <property type="term" value="F:ubiquitin protein ligase activity"/>
    <property type="evidence" value="ECO:0007669"/>
    <property type="project" value="TreeGrafter"/>
</dbReference>
<dbReference type="InterPro" id="IPR013083">
    <property type="entry name" value="Znf_RING/FYVE/PHD"/>
</dbReference>
<dbReference type="Pfam" id="PF14634">
    <property type="entry name" value="zf-RING_5"/>
    <property type="match status" value="1"/>
</dbReference>
<dbReference type="OrthoDB" id="252722at2759"/>
<dbReference type="PANTHER" id="PTHR25462:SF285">
    <property type="entry name" value="RING-TYPE DOMAIN-CONTAINING PROTEIN"/>
    <property type="match status" value="1"/>
</dbReference>
<evidence type="ECO:0000256" key="1">
    <source>
        <dbReference type="ARBA" id="ARBA00022723"/>
    </source>
</evidence>
<dbReference type="PANTHER" id="PTHR25462">
    <property type="entry name" value="BONUS, ISOFORM C-RELATED"/>
    <property type="match status" value="1"/>
</dbReference>
<dbReference type="AlphaFoldDB" id="W2TPX7"/>
<evidence type="ECO:0000313" key="6">
    <source>
        <dbReference type="EMBL" id="ETN83072.1"/>
    </source>
</evidence>
<keyword evidence="3" id="KW-0862">Zinc</keyword>
<evidence type="ECO:0000256" key="4">
    <source>
        <dbReference type="PROSITE-ProRule" id="PRU00175"/>
    </source>
</evidence>
<accession>W2TPX7</accession>
<dbReference type="KEGG" id="nai:NECAME_01871"/>
<protein>
    <recommendedName>
        <fullName evidence="5">RING-type domain-containing protein</fullName>
    </recommendedName>
</protein>
<keyword evidence="1" id="KW-0479">Metal-binding</keyword>
<dbReference type="GO" id="GO:0005654">
    <property type="term" value="C:nucleoplasm"/>
    <property type="evidence" value="ECO:0007669"/>
    <property type="project" value="TreeGrafter"/>
</dbReference>
<sequence length="110" mass="12356">MRFSETIFRCFKEFFLELFSNASSDLVNKILYFSILFNSFELFQGIRKPKLLPCSHSVCLSCLEQLAALPQNDALSLRCPMCREVCVLPAGGVSGLPAAFLINQLLDVMQ</sequence>
<evidence type="ECO:0000256" key="3">
    <source>
        <dbReference type="ARBA" id="ARBA00022833"/>
    </source>
</evidence>
<dbReference type="PROSITE" id="PS50089">
    <property type="entry name" value="ZF_RING_2"/>
    <property type="match status" value="1"/>
</dbReference>